<evidence type="ECO:0000256" key="8">
    <source>
        <dbReference type="RuleBase" id="RU280814"/>
    </source>
</evidence>
<protein>
    <recommendedName>
        <fullName evidence="8">Anoctamin</fullName>
    </recommendedName>
</protein>
<organism evidence="11 12">
    <name type="scientific">Pristionchus fissidentatus</name>
    <dbReference type="NCBI Taxonomy" id="1538716"/>
    <lineage>
        <taxon>Eukaryota</taxon>
        <taxon>Metazoa</taxon>
        <taxon>Ecdysozoa</taxon>
        <taxon>Nematoda</taxon>
        <taxon>Chromadorea</taxon>
        <taxon>Rhabditida</taxon>
        <taxon>Rhabditina</taxon>
        <taxon>Diplogasteromorpha</taxon>
        <taxon>Diplogasteroidea</taxon>
        <taxon>Neodiplogasteridae</taxon>
        <taxon>Pristionchus</taxon>
    </lineage>
</organism>
<feature type="non-terminal residue" evidence="11">
    <location>
        <position position="577"/>
    </location>
</feature>
<dbReference type="AlphaFoldDB" id="A0AAV5VKR1"/>
<evidence type="ECO:0000256" key="2">
    <source>
        <dbReference type="ARBA" id="ARBA00009671"/>
    </source>
</evidence>
<evidence type="ECO:0000313" key="12">
    <source>
        <dbReference type="Proteomes" id="UP001432322"/>
    </source>
</evidence>
<gene>
    <name evidence="11" type="ORF">PFISCL1PPCAC_10507</name>
</gene>
<evidence type="ECO:0000256" key="6">
    <source>
        <dbReference type="ARBA" id="ARBA00023136"/>
    </source>
</evidence>
<dbReference type="GO" id="GO:0005886">
    <property type="term" value="C:plasma membrane"/>
    <property type="evidence" value="ECO:0007669"/>
    <property type="project" value="UniProtKB-SubCell"/>
</dbReference>
<reference evidence="11" key="1">
    <citation type="submission" date="2023-10" db="EMBL/GenBank/DDBJ databases">
        <title>Genome assembly of Pristionchus species.</title>
        <authorList>
            <person name="Yoshida K."/>
            <person name="Sommer R.J."/>
        </authorList>
    </citation>
    <scope>NUCLEOTIDE SEQUENCE</scope>
    <source>
        <strain evidence="11">RS5133</strain>
    </source>
</reference>
<keyword evidence="3" id="KW-1003">Cell membrane</keyword>
<dbReference type="GO" id="GO:0005254">
    <property type="term" value="F:chloride channel activity"/>
    <property type="evidence" value="ECO:0007669"/>
    <property type="project" value="TreeGrafter"/>
</dbReference>
<feature type="domain" description="Anoctamin transmembrane" evidence="9">
    <location>
        <begin position="250"/>
        <end position="577"/>
    </location>
</feature>
<feature type="transmembrane region" description="Helical" evidence="8">
    <location>
        <begin position="456"/>
        <end position="480"/>
    </location>
</feature>
<dbReference type="Proteomes" id="UP001432322">
    <property type="component" value="Unassembled WGS sequence"/>
</dbReference>
<feature type="domain" description="Anoctamin dimerisation" evidence="10">
    <location>
        <begin position="18"/>
        <end position="219"/>
    </location>
</feature>
<evidence type="ECO:0000256" key="5">
    <source>
        <dbReference type="ARBA" id="ARBA00022989"/>
    </source>
</evidence>
<evidence type="ECO:0000256" key="4">
    <source>
        <dbReference type="ARBA" id="ARBA00022692"/>
    </source>
</evidence>
<accession>A0AAV5VKR1</accession>
<dbReference type="EMBL" id="BTSY01000003">
    <property type="protein sequence ID" value="GMT19210.1"/>
    <property type="molecule type" value="Genomic_DNA"/>
</dbReference>
<comment type="subcellular location">
    <subcellularLocation>
        <location evidence="1">Cell membrane</location>
        <topology evidence="1">Multi-pass membrane protein</topology>
    </subcellularLocation>
    <subcellularLocation>
        <location evidence="8">Membrane</location>
        <topology evidence="8">Multi-pass membrane protein</topology>
    </subcellularLocation>
</comment>
<dbReference type="InterPro" id="IPR007632">
    <property type="entry name" value="Anoctamin"/>
</dbReference>
<feature type="transmembrane region" description="Helical" evidence="8">
    <location>
        <begin position="500"/>
        <end position="521"/>
    </location>
</feature>
<dbReference type="Pfam" id="PF16178">
    <property type="entry name" value="Anoct_dimer"/>
    <property type="match status" value="1"/>
</dbReference>
<dbReference type="GO" id="GO:0046983">
    <property type="term" value="F:protein dimerization activity"/>
    <property type="evidence" value="ECO:0007669"/>
    <property type="project" value="InterPro"/>
</dbReference>
<dbReference type="Pfam" id="PF04547">
    <property type="entry name" value="Anoctamin"/>
    <property type="match status" value="1"/>
</dbReference>
<dbReference type="InterPro" id="IPR032394">
    <property type="entry name" value="Anoct_dimer"/>
</dbReference>
<feature type="transmembrane region" description="Helical" evidence="8">
    <location>
        <begin position="340"/>
        <end position="360"/>
    </location>
</feature>
<name>A0AAV5VKR1_9BILA</name>
<keyword evidence="12" id="KW-1185">Reference proteome</keyword>
<comment type="similarity">
    <text evidence="2 8">Belongs to the anoctamin family.</text>
</comment>
<keyword evidence="6 8" id="KW-0472">Membrane</keyword>
<feature type="transmembrane region" description="Helical" evidence="8">
    <location>
        <begin position="261"/>
        <end position="287"/>
    </location>
</feature>
<evidence type="ECO:0000259" key="10">
    <source>
        <dbReference type="Pfam" id="PF16178"/>
    </source>
</evidence>
<feature type="transmembrane region" description="Helical" evidence="8">
    <location>
        <begin position="412"/>
        <end position="436"/>
    </location>
</feature>
<evidence type="ECO:0000313" key="11">
    <source>
        <dbReference type="EMBL" id="GMT19210.1"/>
    </source>
</evidence>
<dbReference type="PANTHER" id="PTHR12308">
    <property type="entry name" value="ANOCTAMIN"/>
    <property type="match status" value="1"/>
</dbReference>
<keyword evidence="7" id="KW-0325">Glycoprotein</keyword>
<proteinExistence type="inferred from homology"/>
<keyword evidence="5 8" id="KW-1133">Transmembrane helix</keyword>
<evidence type="ECO:0000256" key="1">
    <source>
        <dbReference type="ARBA" id="ARBA00004651"/>
    </source>
</evidence>
<comment type="caution">
    <text evidence="8">Lacks conserved residue(s) required for the propagation of feature annotation.</text>
</comment>
<sequence length="577" mass="66487">MLFPSNELDYPYFPFRLRVDFVLVSRTDDLSRQYHRSAFEKALRAEGLIISYEVVHPFIFTLISCPFWRLCKEAEKESIYAPLKKVLTEPSLSSILISVPYSTFFVAPDSVNYVSVPFQMCHGHLFINFEDERKFFSSCQRSLLTYQILCDVDINQFIERDSSEGRRRSSLISEDPDLIRRKGLRFMLIENSYQDGFILHDPSEGDPQYKKLKEEALMDVKQFIVDLEDTRLSLSLIWSNWLKTQPLNMIRNYFGESIGFYFAWQGTFCTLLWPAAIVGIAVFAFGLTKSIRNSPELWKECFLLNSTGETHIVPCSTTNHLTQFFSALSKWSLNAFDTELTAFFAVFMSIWGSIFLTVWLRNSAVLTSEWDCETLRETESDRAEFVGTATETDGVTGETSIVYPHSIRWIKIFISFLIVLFSMGIAICSVIAVILYKCFAVQALQCDKDFNWSCSLAINFLPSLLNTGSTMILGMIYSNMVYRLTEWENHRTQTEYQNALIIKLFAFQFVNNYTSLFYIAFIRPEDNGFQRNGLFGLGDDYRDVCVEGTCGSLLALQLMVHLIVKPFPKWSKDIVIP</sequence>
<evidence type="ECO:0000259" key="9">
    <source>
        <dbReference type="Pfam" id="PF04547"/>
    </source>
</evidence>
<evidence type="ECO:0000256" key="3">
    <source>
        <dbReference type="ARBA" id="ARBA00022475"/>
    </source>
</evidence>
<dbReference type="PANTHER" id="PTHR12308:SF73">
    <property type="entry name" value="ANOCTAMIN"/>
    <property type="match status" value="1"/>
</dbReference>
<comment type="caution">
    <text evidence="11">The sequence shown here is derived from an EMBL/GenBank/DDBJ whole genome shotgun (WGS) entry which is preliminary data.</text>
</comment>
<dbReference type="InterPro" id="IPR049452">
    <property type="entry name" value="Anoctamin_TM"/>
</dbReference>
<keyword evidence="4 8" id="KW-0812">Transmembrane</keyword>
<evidence type="ECO:0000256" key="7">
    <source>
        <dbReference type="ARBA" id="ARBA00023180"/>
    </source>
</evidence>